<dbReference type="InterPro" id="IPR018060">
    <property type="entry name" value="HTH_AraC"/>
</dbReference>
<feature type="domain" description="HTH araC/xylS-type" evidence="4">
    <location>
        <begin position="314"/>
        <end position="412"/>
    </location>
</feature>
<dbReference type="PROSITE" id="PS00041">
    <property type="entry name" value="HTH_ARAC_FAMILY_1"/>
    <property type="match status" value="1"/>
</dbReference>
<dbReference type="EMBL" id="JAMQCR010000001">
    <property type="protein sequence ID" value="MCM2533822.1"/>
    <property type="molecule type" value="Genomic_DNA"/>
</dbReference>
<comment type="caution">
    <text evidence="5">The sequence shown here is derived from an EMBL/GenBank/DDBJ whole genome shotgun (WGS) entry which is preliminary data.</text>
</comment>
<evidence type="ECO:0000256" key="3">
    <source>
        <dbReference type="ARBA" id="ARBA00023163"/>
    </source>
</evidence>
<accession>A0ABT0WBX5</accession>
<dbReference type="SMART" id="SM00342">
    <property type="entry name" value="HTH_ARAC"/>
    <property type="match status" value="1"/>
</dbReference>
<dbReference type="PRINTS" id="PR00032">
    <property type="entry name" value="HTHARAC"/>
</dbReference>
<proteinExistence type="predicted"/>
<reference evidence="5 6" key="1">
    <citation type="submission" date="2022-06" db="EMBL/GenBank/DDBJ databases">
        <authorList>
            <person name="Jeon C.O."/>
        </authorList>
    </citation>
    <scope>NUCLEOTIDE SEQUENCE [LARGE SCALE GENOMIC DNA]</scope>
    <source>
        <strain evidence="5 6">KCTC 13943</strain>
    </source>
</reference>
<keyword evidence="6" id="KW-1185">Reference proteome</keyword>
<dbReference type="InterPro" id="IPR009057">
    <property type="entry name" value="Homeodomain-like_sf"/>
</dbReference>
<dbReference type="PANTHER" id="PTHR43280:SF28">
    <property type="entry name" value="HTH-TYPE TRANSCRIPTIONAL ACTIVATOR RHAS"/>
    <property type="match status" value="1"/>
</dbReference>
<dbReference type="Gene3D" id="1.10.10.60">
    <property type="entry name" value="Homeodomain-like"/>
    <property type="match status" value="2"/>
</dbReference>
<dbReference type="PROSITE" id="PS01124">
    <property type="entry name" value="HTH_ARAC_FAMILY_2"/>
    <property type="match status" value="1"/>
</dbReference>
<dbReference type="PANTHER" id="PTHR43280">
    <property type="entry name" value="ARAC-FAMILY TRANSCRIPTIONAL REGULATOR"/>
    <property type="match status" value="1"/>
</dbReference>
<dbReference type="Pfam" id="PF12833">
    <property type="entry name" value="HTH_18"/>
    <property type="match status" value="1"/>
</dbReference>
<organism evidence="5 6">
    <name type="scientific">Neobacillus pocheonensis</name>
    <dbReference type="NCBI Taxonomy" id="363869"/>
    <lineage>
        <taxon>Bacteria</taxon>
        <taxon>Bacillati</taxon>
        <taxon>Bacillota</taxon>
        <taxon>Bacilli</taxon>
        <taxon>Bacillales</taxon>
        <taxon>Bacillaceae</taxon>
        <taxon>Neobacillus</taxon>
    </lineage>
</organism>
<dbReference type="Proteomes" id="UP001523262">
    <property type="component" value="Unassembled WGS sequence"/>
</dbReference>
<dbReference type="InterPro" id="IPR020449">
    <property type="entry name" value="Tscrpt_reg_AraC-type_HTH"/>
</dbReference>
<protein>
    <submittedName>
        <fullName evidence="5">AraC family transcriptional regulator</fullName>
    </submittedName>
</protein>
<keyword evidence="3" id="KW-0804">Transcription</keyword>
<dbReference type="InterPro" id="IPR018062">
    <property type="entry name" value="HTH_AraC-typ_CS"/>
</dbReference>
<keyword evidence="1" id="KW-0805">Transcription regulation</keyword>
<gene>
    <name evidence="5" type="ORF">NDK43_17285</name>
</gene>
<dbReference type="SUPFAM" id="SSF46689">
    <property type="entry name" value="Homeodomain-like"/>
    <property type="match status" value="2"/>
</dbReference>
<evidence type="ECO:0000256" key="2">
    <source>
        <dbReference type="ARBA" id="ARBA00023125"/>
    </source>
</evidence>
<sequence>MAQLNQEIEKLCKFAFTFSNIDTVFINALSQLKSEFVHNQVPEPLKAYFGNIKSLLNLHETNSEHDVLFHSSSYRINFISASLFDGSEYLGSIVVGPYLLEEPTPLMIHDVLFEIKLSISVRPILEQYYLSLPLICTYKAKIIAEFLAYLSLNLHATDPRNPCIGEVTYHFHTEYPIIPEILSKKTESSIAIIEERYRREKKFLNAVEDGNREKLEQLLNEELMYLHNIPDRIPNDPLRSRKNLAFVTNTLLRKSAEKGGVHPIYIDSISEKFAIQIEKTSSIQQLSDLQNKMYLEYCDTVKMLSLKGFNRIIRKAIEFIRLNLDQNLNLGNISKAIHSSTYELSRQFKKETGQTITEYINKLRIKEALKIMENENMSITDIAQMVGFNDVNYFTKVFKKFNGFTPSEYRKGKIQK</sequence>
<name>A0ABT0WBX5_9BACI</name>
<keyword evidence="2" id="KW-0238">DNA-binding</keyword>
<evidence type="ECO:0000313" key="6">
    <source>
        <dbReference type="Proteomes" id="UP001523262"/>
    </source>
</evidence>
<evidence type="ECO:0000259" key="4">
    <source>
        <dbReference type="PROSITE" id="PS01124"/>
    </source>
</evidence>
<evidence type="ECO:0000256" key="1">
    <source>
        <dbReference type="ARBA" id="ARBA00023015"/>
    </source>
</evidence>
<evidence type="ECO:0000313" key="5">
    <source>
        <dbReference type="EMBL" id="MCM2533822.1"/>
    </source>
</evidence>